<gene>
    <name evidence="5" type="ORF">NSU_3456</name>
</gene>
<dbReference type="Gene3D" id="3.20.20.70">
    <property type="entry name" value="Aldolase class I"/>
    <property type="match status" value="1"/>
</dbReference>
<evidence type="ECO:0000256" key="4">
    <source>
        <dbReference type="PIRSR" id="PIRSR001365-2"/>
    </source>
</evidence>
<evidence type="ECO:0000313" key="6">
    <source>
        <dbReference type="Proteomes" id="UP000004030"/>
    </source>
</evidence>
<dbReference type="PATRIC" id="fig|1088721.3.peg.3410"/>
<dbReference type="Pfam" id="PF00701">
    <property type="entry name" value="DHDPS"/>
    <property type="match status" value="1"/>
</dbReference>
<evidence type="ECO:0000313" key="5">
    <source>
        <dbReference type="EMBL" id="EHJ59573.1"/>
    </source>
</evidence>
<evidence type="ECO:0000256" key="3">
    <source>
        <dbReference type="PIRSR" id="PIRSR001365-1"/>
    </source>
</evidence>
<evidence type="ECO:0000256" key="2">
    <source>
        <dbReference type="PIRNR" id="PIRNR001365"/>
    </source>
</evidence>
<dbReference type="AlphaFoldDB" id="G6EGM6"/>
<dbReference type="InterPro" id="IPR002220">
    <property type="entry name" value="DapA-like"/>
</dbReference>
<accession>G6EGM6</accession>
<reference evidence="5 6" key="1">
    <citation type="journal article" date="2012" name="J. Bacteriol.">
        <title>Genome sequence of benzo(a)pyrene-degrading bacterium Novosphingobium pentaromativorans US6-1.</title>
        <authorList>
            <person name="Luo Y.R."/>
            <person name="Kang S.G."/>
            <person name="Kim S.J."/>
            <person name="Kim M.R."/>
            <person name="Li N."/>
            <person name="Lee J.H."/>
            <person name="Kwon K.K."/>
        </authorList>
    </citation>
    <scope>NUCLEOTIDE SEQUENCE [LARGE SCALE GENOMIC DNA]</scope>
    <source>
        <strain evidence="5 6">US6-1</strain>
    </source>
</reference>
<keyword evidence="1 2" id="KW-0456">Lyase</keyword>
<sequence>MKHRGSFSWRIGFEALAWIYWEIDSMITKDDIKGLFSFIPTPAKPGSERWDATDTVDLDELSRLTEELIQSGVDGFATMGTTAESATMTEKEWEQACACVVETVRGRVPVFVGTTTLGTYDTVKRTRFVKDLGATGAMIGLPMWQPATLGGAVQLFADMSEALPDYPLMTYWNEGIFRFPFPPPFWQQIVERAPTVIAAKLFGFFMIDELLQMTGNKIRFIPHCQMAHKHRLLNPEENIAFWSTEAAMGPEPVLALRDALDAGDMDKAKAITRDIDYIMETFIPKEGHGEFAKYNIQLEKIRMNEAGYCNAGPIRPPYHVVPEHIAEGGRECGRRWKALRPKYAK</sequence>
<evidence type="ECO:0008006" key="7">
    <source>
        <dbReference type="Google" id="ProtNLM"/>
    </source>
</evidence>
<feature type="binding site" evidence="4">
    <location>
        <position position="82"/>
    </location>
    <ligand>
        <name>pyruvate</name>
        <dbReference type="ChEBI" id="CHEBI:15361"/>
    </ligand>
</feature>
<comment type="caution">
    <text evidence="5">The sequence shown here is derived from an EMBL/GenBank/DDBJ whole genome shotgun (WGS) entry which is preliminary data.</text>
</comment>
<feature type="active site" description="Schiff-base intermediate with substrate" evidence="3">
    <location>
        <position position="200"/>
    </location>
</feature>
<dbReference type="PANTHER" id="PTHR12128">
    <property type="entry name" value="DIHYDRODIPICOLINATE SYNTHASE"/>
    <property type="match status" value="1"/>
</dbReference>
<dbReference type="eggNOG" id="COG0329">
    <property type="taxonomic scope" value="Bacteria"/>
</dbReference>
<protein>
    <recommendedName>
        <fullName evidence="7">Dihydrodipicolinate synthetase</fullName>
    </recommendedName>
</protein>
<proteinExistence type="inferred from homology"/>
<dbReference type="PANTHER" id="PTHR12128:SF51">
    <property type="entry name" value="BLL4205 PROTEIN"/>
    <property type="match status" value="1"/>
</dbReference>
<dbReference type="SUPFAM" id="SSF51569">
    <property type="entry name" value="Aldolase"/>
    <property type="match status" value="1"/>
</dbReference>
<keyword evidence="6" id="KW-1185">Reference proteome</keyword>
<dbReference type="PIRSF" id="PIRSF001365">
    <property type="entry name" value="DHDPS"/>
    <property type="match status" value="1"/>
</dbReference>
<dbReference type="InterPro" id="IPR013785">
    <property type="entry name" value="Aldolase_TIM"/>
</dbReference>
<evidence type="ECO:0000256" key="1">
    <source>
        <dbReference type="ARBA" id="ARBA00023239"/>
    </source>
</evidence>
<dbReference type="EMBL" id="AGFM01000055">
    <property type="protein sequence ID" value="EHJ59573.1"/>
    <property type="molecule type" value="Genomic_DNA"/>
</dbReference>
<dbReference type="SMART" id="SM01130">
    <property type="entry name" value="DHDPS"/>
    <property type="match status" value="1"/>
</dbReference>
<dbReference type="GO" id="GO:0008840">
    <property type="term" value="F:4-hydroxy-tetrahydrodipicolinate synthase activity"/>
    <property type="evidence" value="ECO:0007669"/>
    <property type="project" value="TreeGrafter"/>
</dbReference>
<dbReference type="OrthoDB" id="9778880at2"/>
<comment type="similarity">
    <text evidence="2">Belongs to the DapA family.</text>
</comment>
<feature type="active site" description="Proton donor/acceptor" evidence="3">
    <location>
        <position position="171"/>
    </location>
</feature>
<organism evidence="5 6">
    <name type="scientific">Novosphingobium pentaromativorans US6-1</name>
    <dbReference type="NCBI Taxonomy" id="1088721"/>
    <lineage>
        <taxon>Bacteria</taxon>
        <taxon>Pseudomonadati</taxon>
        <taxon>Pseudomonadota</taxon>
        <taxon>Alphaproteobacteria</taxon>
        <taxon>Sphingomonadales</taxon>
        <taxon>Sphingomonadaceae</taxon>
        <taxon>Novosphingobium</taxon>
    </lineage>
</organism>
<dbReference type="Proteomes" id="UP000004030">
    <property type="component" value="Unassembled WGS sequence"/>
</dbReference>
<name>G6EGM6_9SPHN</name>